<feature type="region of interest" description="Disordered" evidence="2">
    <location>
        <begin position="339"/>
        <end position="365"/>
    </location>
</feature>
<keyword evidence="1" id="KW-0175">Coiled coil</keyword>
<accession>E6ZQ25</accession>
<name>E6ZQ25_SPORE</name>
<dbReference type="OrthoDB" id="10629815at2759"/>
<dbReference type="Proteomes" id="UP000008867">
    <property type="component" value="Chromosome 15"/>
</dbReference>
<feature type="compositionally biased region" description="Basic and acidic residues" evidence="2">
    <location>
        <begin position="342"/>
        <end position="352"/>
    </location>
</feature>
<gene>
    <name evidence="3" type="ORF">sr15797</name>
</gene>
<dbReference type="EMBL" id="FQ311436">
    <property type="protein sequence ID" value="CBQ69332.1"/>
    <property type="molecule type" value="Genomic_DNA"/>
</dbReference>
<feature type="region of interest" description="Disordered" evidence="2">
    <location>
        <begin position="222"/>
        <end position="259"/>
    </location>
</feature>
<proteinExistence type="predicted"/>
<evidence type="ECO:0000256" key="1">
    <source>
        <dbReference type="SAM" id="Coils"/>
    </source>
</evidence>
<dbReference type="VEuPathDB" id="FungiDB:sr15797"/>
<feature type="coiled-coil region" evidence="1">
    <location>
        <begin position="183"/>
        <end position="217"/>
    </location>
</feature>
<dbReference type="AlphaFoldDB" id="E6ZQ25"/>
<keyword evidence="4" id="KW-1185">Reference proteome</keyword>
<evidence type="ECO:0000256" key="2">
    <source>
        <dbReference type="SAM" id="MobiDB-lite"/>
    </source>
</evidence>
<evidence type="ECO:0000313" key="4">
    <source>
        <dbReference type="Proteomes" id="UP000008867"/>
    </source>
</evidence>
<dbReference type="HOGENOM" id="CLU_483264_0_0_1"/>
<feature type="compositionally biased region" description="Low complexity" evidence="2">
    <location>
        <begin position="65"/>
        <end position="77"/>
    </location>
</feature>
<dbReference type="eggNOG" id="ENOG502R306">
    <property type="taxonomic scope" value="Eukaryota"/>
</dbReference>
<reference evidence="3 4" key="1">
    <citation type="journal article" date="2010" name="Science">
        <title>Pathogenicity determinants in smut fungi revealed by genome comparison.</title>
        <authorList>
            <person name="Schirawski J."/>
            <person name="Mannhaupt G."/>
            <person name="Muench K."/>
            <person name="Brefort T."/>
            <person name="Schipper K."/>
            <person name="Doehlemann G."/>
            <person name="Di Stasio M."/>
            <person name="Roessel N."/>
            <person name="Mendoza-Mendoza A."/>
            <person name="Pester D."/>
            <person name="Mueller O."/>
            <person name="Winterberg B."/>
            <person name="Meyer E."/>
            <person name="Ghareeb H."/>
            <person name="Wollenberg T."/>
            <person name="Muensterkoetter M."/>
            <person name="Wong P."/>
            <person name="Walter M."/>
            <person name="Stukenbrock E."/>
            <person name="Gueldener U."/>
            <person name="Kahmann R."/>
        </authorList>
    </citation>
    <scope>NUCLEOTIDE SEQUENCE [LARGE SCALE GENOMIC DNA]</scope>
    <source>
        <strain evidence="4">SRZ2</strain>
    </source>
</reference>
<feature type="compositionally biased region" description="Basic residues" evidence="2">
    <location>
        <begin position="353"/>
        <end position="365"/>
    </location>
</feature>
<organism evidence="3 4">
    <name type="scientific">Sporisorium reilianum (strain SRZ2)</name>
    <name type="common">Maize head smut fungus</name>
    <dbReference type="NCBI Taxonomy" id="999809"/>
    <lineage>
        <taxon>Eukaryota</taxon>
        <taxon>Fungi</taxon>
        <taxon>Dikarya</taxon>
        <taxon>Basidiomycota</taxon>
        <taxon>Ustilaginomycotina</taxon>
        <taxon>Ustilaginomycetes</taxon>
        <taxon>Ustilaginales</taxon>
        <taxon>Ustilaginaceae</taxon>
        <taxon>Sporisorium</taxon>
    </lineage>
</organism>
<feature type="compositionally biased region" description="Basic and acidic residues" evidence="2">
    <location>
        <begin position="45"/>
        <end position="61"/>
    </location>
</feature>
<protein>
    <submittedName>
        <fullName evidence="3">Uncharacterized protein</fullName>
    </submittedName>
</protein>
<evidence type="ECO:0000313" key="3">
    <source>
        <dbReference type="EMBL" id="CBQ69332.1"/>
    </source>
</evidence>
<sequence>MMQSEAAQVCQMLKMSKSGSETMRATEGGSRVDEGDGAAKSQQAVHEEGEGGEREGEERRQQSMTVPTHPATTPTTPQGRLTMHRLNEEVQLLRAQVKSLVADGVRVDPPAPAPVHPTLAYLADVLHVEEQGLENLLARPDVVEATQDCITFRPERAEVQELRTLGDSHRTVERALANLWAQCGNLSTEVQELRRERDTLRREMEEMRSVNDHITRDLAQSTCDDAGSQAAQASSRPRANIPSSSPTHTGGGGAKTHNILHHPFTDYVHQRLGPRPTAHQLVRPHGPDQDSPTIAAFLSSTELRENQVIAAYAAQIGREEAVRVCRQSFKRLIRTWNNQQRTTEEQREQEKREKRRHQRKNKKWQRRREYWAHHLELQARYGNHDFLIKEAMSEDESEGEVTLTNAEGTVVVQQNRDVGRVIRVPWRSEQLEQAIEDIDEGIRQERGTNARRARTLVRPPRAQAPATPESVDSLPPTVHRWMVAQRWCRYDHAVQVVRDNLSPTEANVCDNVVQVPSQWGNDPSFVLVESGASSDRVEIQASRPLPTAANALISNLDPRLSQAQ</sequence>
<feature type="region of interest" description="Disordered" evidence="2">
    <location>
        <begin position="1"/>
        <end position="79"/>
    </location>
</feature>